<keyword evidence="3" id="KW-1185">Reference proteome</keyword>
<dbReference type="EMBL" id="RSCE01000003">
    <property type="protein sequence ID" value="RSH84601.1"/>
    <property type="molecule type" value="Genomic_DNA"/>
</dbReference>
<dbReference type="Proteomes" id="UP000279236">
    <property type="component" value="Unassembled WGS sequence"/>
</dbReference>
<organism evidence="2 3">
    <name type="scientific">Apiotrichum porosum</name>
    <dbReference type="NCBI Taxonomy" id="105984"/>
    <lineage>
        <taxon>Eukaryota</taxon>
        <taxon>Fungi</taxon>
        <taxon>Dikarya</taxon>
        <taxon>Basidiomycota</taxon>
        <taxon>Agaricomycotina</taxon>
        <taxon>Tremellomycetes</taxon>
        <taxon>Trichosporonales</taxon>
        <taxon>Trichosporonaceae</taxon>
        <taxon>Apiotrichum</taxon>
    </lineage>
</organism>
<reference evidence="2 3" key="1">
    <citation type="submission" date="2018-11" db="EMBL/GenBank/DDBJ databases">
        <title>Genome sequence of Apiotrichum porosum DSM 27194.</title>
        <authorList>
            <person name="Aliyu H."/>
            <person name="Gorte O."/>
            <person name="Ochsenreither K."/>
        </authorList>
    </citation>
    <scope>NUCLEOTIDE SEQUENCE [LARGE SCALE GENOMIC DNA]</scope>
    <source>
        <strain evidence="2 3">DSM 27194</strain>
    </source>
</reference>
<feature type="region of interest" description="Disordered" evidence="1">
    <location>
        <begin position="1"/>
        <end position="83"/>
    </location>
</feature>
<evidence type="ECO:0000256" key="1">
    <source>
        <dbReference type="SAM" id="MobiDB-lite"/>
    </source>
</evidence>
<protein>
    <submittedName>
        <fullName evidence="2">Uncharacterized protein</fullName>
    </submittedName>
</protein>
<evidence type="ECO:0000313" key="3">
    <source>
        <dbReference type="Proteomes" id="UP000279236"/>
    </source>
</evidence>
<sequence length="229" mass="24494">MGSAGSKAARKLPKNVASATHPSPAVPRPPPEAFTPPPPSEQPAQSTGTFDYGAAGAAPSRPAPAQARDLPERHPLRPQFSGEKDANILKDGMDPQFLAKLQQLGPVDLNRAEKLVRAPVRAQRTLAARRDEYTNPSATPPAGTVTAQMLGHLLDTLKTLPAGADPTPYYQQYNLTAEDLAGVRRWINSPSVSEETVARVDDAQAQTMEQLVELKGVWIDAQDAGAPKR</sequence>
<name>A0A427Y0G8_9TREE</name>
<feature type="compositionally biased region" description="Pro residues" evidence="1">
    <location>
        <begin position="24"/>
        <end position="41"/>
    </location>
</feature>
<accession>A0A427Y0G8</accession>
<dbReference type="AlphaFoldDB" id="A0A427Y0G8"/>
<feature type="compositionally biased region" description="Low complexity" evidence="1">
    <location>
        <begin position="42"/>
        <end position="68"/>
    </location>
</feature>
<proteinExistence type="predicted"/>
<evidence type="ECO:0000313" key="2">
    <source>
        <dbReference type="EMBL" id="RSH84601.1"/>
    </source>
</evidence>
<comment type="caution">
    <text evidence="2">The sequence shown here is derived from an EMBL/GenBank/DDBJ whole genome shotgun (WGS) entry which is preliminary data.</text>
</comment>
<gene>
    <name evidence="2" type="ORF">EHS24_006125</name>
</gene>
<dbReference type="RefSeq" id="XP_028478049.1">
    <property type="nucleotide sequence ID" value="XM_028621597.1"/>
</dbReference>
<dbReference type="GeneID" id="39590668"/>
<dbReference type="OrthoDB" id="4085451at2759"/>